<accession>A0ABT1IE93</accession>
<dbReference type="InterPro" id="IPR002734">
    <property type="entry name" value="RibDG_C"/>
</dbReference>
<dbReference type="InterPro" id="IPR024072">
    <property type="entry name" value="DHFR-like_dom_sf"/>
</dbReference>
<evidence type="ECO:0000259" key="1">
    <source>
        <dbReference type="Pfam" id="PF01872"/>
    </source>
</evidence>
<protein>
    <submittedName>
        <fullName evidence="2">Dihydrofolate reductase</fullName>
    </submittedName>
</protein>
<dbReference type="PANTHER" id="PTHR38011">
    <property type="entry name" value="DIHYDROFOLATE REDUCTASE FAMILY PROTEIN (AFU_ORTHOLOGUE AFUA_8G06820)"/>
    <property type="match status" value="1"/>
</dbReference>
<dbReference type="Pfam" id="PF01872">
    <property type="entry name" value="RibD_C"/>
    <property type="match status" value="1"/>
</dbReference>
<comment type="caution">
    <text evidence="2">The sequence shown here is derived from an EMBL/GenBank/DDBJ whole genome shotgun (WGS) entry which is preliminary data.</text>
</comment>
<gene>
    <name evidence="2" type="ORF">LV75_003457</name>
</gene>
<evidence type="ECO:0000313" key="3">
    <source>
        <dbReference type="Proteomes" id="UP001205185"/>
    </source>
</evidence>
<name>A0ABT1IE93_9PSEU</name>
<sequence length="200" mass="21496">MVTTSLSLDGVMQSPGIPDEDTSGGFALGGWLVPHFDESLAALEQSGALLIGRRTYDIFAAYWPKVDDDDPIGKIMNNTQKYVVSTTLRDPAWQNTTVLSGDVVAEITDLKRREGEIHVPGSGNLVQTLLANDLVDEFRLTHFPVLLGSGKRLFADGTSPAGLKLTNTMITKTGVIAATYVRDGEVKLGSFALDQEQAGD</sequence>
<reference evidence="2 3" key="1">
    <citation type="submission" date="2022-06" db="EMBL/GenBank/DDBJ databases">
        <title>Genomic Encyclopedia of Archaeal and Bacterial Type Strains, Phase II (KMG-II): from individual species to whole genera.</title>
        <authorList>
            <person name="Goeker M."/>
        </authorList>
    </citation>
    <scope>NUCLEOTIDE SEQUENCE [LARGE SCALE GENOMIC DNA]</scope>
    <source>
        <strain evidence="2 3">DSM 44255</strain>
    </source>
</reference>
<keyword evidence="3" id="KW-1185">Reference proteome</keyword>
<feature type="domain" description="Bacterial bifunctional deaminase-reductase C-terminal" evidence="1">
    <location>
        <begin position="2"/>
        <end position="173"/>
    </location>
</feature>
<dbReference type="EMBL" id="JAMTCO010000008">
    <property type="protein sequence ID" value="MCP2270945.1"/>
    <property type="molecule type" value="Genomic_DNA"/>
</dbReference>
<organism evidence="2 3">
    <name type="scientific">Actinokineospora diospyrosa</name>
    <dbReference type="NCBI Taxonomy" id="103728"/>
    <lineage>
        <taxon>Bacteria</taxon>
        <taxon>Bacillati</taxon>
        <taxon>Actinomycetota</taxon>
        <taxon>Actinomycetes</taxon>
        <taxon>Pseudonocardiales</taxon>
        <taxon>Pseudonocardiaceae</taxon>
        <taxon>Actinokineospora</taxon>
    </lineage>
</organism>
<dbReference type="PANTHER" id="PTHR38011:SF2">
    <property type="entry name" value="BIFUNCTIONAL DEAMINASE-REDUCTASE DOMAIN PROTEIN"/>
    <property type="match status" value="1"/>
</dbReference>
<dbReference type="SUPFAM" id="SSF53597">
    <property type="entry name" value="Dihydrofolate reductase-like"/>
    <property type="match status" value="1"/>
</dbReference>
<proteinExistence type="predicted"/>
<dbReference type="Proteomes" id="UP001205185">
    <property type="component" value="Unassembled WGS sequence"/>
</dbReference>
<dbReference type="InterPro" id="IPR050765">
    <property type="entry name" value="Riboflavin_Biosynth_HTPR"/>
</dbReference>
<evidence type="ECO:0000313" key="2">
    <source>
        <dbReference type="EMBL" id="MCP2270945.1"/>
    </source>
</evidence>
<dbReference type="Gene3D" id="3.40.430.10">
    <property type="entry name" value="Dihydrofolate Reductase, subunit A"/>
    <property type="match status" value="1"/>
</dbReference>
<dbReference type="RefSeq" id="WP_253887905.1">
    <property type="nucleotide sequence ID" value="NZ_BAAAVB010000013.1"/>
</dbReference>